<dbReference type="GO" id="GO:0003677">
    <property type="term" value="F:DNA binding"/>
    <property type="evidence" value="ECO:0007669"/>
    <property type="project" value="UniProtKB-UniRule"/>
</dbReference>
<feature type="DNA-binding region" description="H-T-H motif" evidence="4">
    <location>
        <begin position="32"/>
        <end position="51"/>
    </location>
</feature>
<keyword evidence="7" id="KW-1185">Reference proteome</keyword>
<proteinExistence type="predicted"/>
<dbReference type="Gene3D" id="1.10.357.10">
    <property type="entry name" value="Tetracycline Repressor, domain 2"/>
    <property type="match status" value="1"/>
</dbReference>
<evidence type="ECO:0000256" key="2">
    <source>
        <dbReference type="ARBA" id="ARBA00023125"/>
    </source>
</evidence>
<dbReference type="InterPro" id="IPR009057">
    <property type="entry name" value="Homeodomain-like_sf"/>
</dbReference>
<evidence type="ECO:0000313" key="7">
    <source>
        <dbReference type="Proteomes" id="UP000186609"/>
    </source>
</evidence>
<dbReference type="KEGG" id="rhy:RD110_26460"/>
<evidence type="ECO:0000256" key="3">
    <source>
        <dbReference type="ARBA" id="ARBA00023163"/>
    </source>
</evidence>
<dbReference type="Proteomes" id="UP000186609">
    <property type="component" value="Chromosome"/>
</dbReference>
<dbReference type="AlphaFoldDB" id="A0A1P8K2R7"/>
<sequence>MKVSKEQMAENRERILDTAAKLFRERGFDGIGVADLMKAAGFTHGGFYGHFASKEDLMAQSSARALANGLAYWENLAEQVKDEPLAALQARYLSTKHRDHPGAGCLMAALGAETARQGAPVRQAVTEGVRSMAGLLARLMPGRSKAVRQQKALAAYASMVGALVLARAVDDPALSEEILQATAASLGVPPPASVPSAR</sequence>
<dbReference type="InterPro" id="IPR011075">
    <property type="entry name" value="TetR_C"/>
</dbReference>
<dbReference type="SUPFAM" id="SSF48498">
    <property type="entry name" value="Tetracyclin repressor-like, C-terminal domain"/>
    <property type="match status" value="1"/>
</dbReference>
<dbReference type="Pfam" id="PF16925">
    <property type="entry name" value="TetR_C_13"/>
    <property type="match status" value="1"/>
</dbReference>
<evidence type="ECO:0000256" key="4">
    <source>
        <dbReference type="PROSITE-ProRule" id="PRU00335"/>
    </source>
</evidence>
<dbReference type="EMBL" id="CP019236">
    <property type="protein sequence ID" value="APW40305.1"/>
    <property type="molecule type" value="Genomic_DNA"/>
</dbReference>
<keyword evidence="2 4" id="KW-0238">DNA-binding</keyword>
<dbReference type="Gene3D" id="1.10.10.60">
    <property type="entry name" value="Homeodomain-like"/>
    <property type="match status" value="1"/>
</dbReference>
<dbReference type="InterPro" id="IPR036271">
    <property type="entry name" value="Tet_transcr_reg_TetR-rel_C_sf"/>
</dbReference>
<evidence type="ECO:0000313" key="6">
    <source>
        <dbReference type="EMBL" id="APW40305.1"/>
    </source>
</evidence>
<dbReference type="OrthoDB" id="9798857at2"/>
<organism evidence="6 7">
    <name type="scientific">Rhodoferax koreensis</name>
    <dbReference type="NCBI Taxonomy" id="1842727"/>
    <lineage>
        <taxon>Bacteria</taxon>
        <taxon>Pseudomonadati</taxon>
        <taxon>Pseudomonadota</taxon>
        <taxon>Betaproteobacteria</taxon>
        <taxon>Burkholderiales</taxon>
        <taxon>Comamonadaceae</taxon>
        <taxon>Rhodoferax</taxon>
    </lineage>
</organism>
<dbReference type="PANTHER" id="PTHR47506">
    <property type="entry name" value="TRANSCRIPTIONAL REGULATORY PROTEIN"/>
    <property type="match status" value="1"/>
</dbReference>
<keyword evidence="1" id="KW-0805">Transcription regulation</keyword>
<evidence type="ECO:0000259" key="5">
    <source>
        <dbReference type="PROSITE" id="PS50977"/>
    </source>
</evidence>
<dbReference type="RefSeq" id="WP_076203944.1">
    <property type="nucleotide sequence ID" value="NZ_CP019236.1"/>
</dbReference>
<dbReference type="PROSITE" id="PS50977">
    <property type="entry name" value="HTH_TETR_2"/>
    <property type="match status" value="1"/>
</dbReference>
<dbReference type="PRINTS" id="PR00455">
    <property type="entry name" value="HTHTETR"/>
</dbReference>
<accession>A0A1P8K2R7</accession>
<dbReference type="Pfam" id="PF00440">
    <property type="entry name" value="TetR_N"/>
    <property type="match status" value="1"/>
</dbReference>
<dbReference type="PANTHER" id="PTHR47506:SF7">
    <property type="entry name" value="TRANSCRIPTIONAL REGULATORY PROTEIN"/>
    <property type="match status" value="1"/>
</dbReference>
<name>A0A1P8K2R7_9BURK</name>
<dbReference type="SUPFAM" id="SSF46689">
    <property type="entry name" value="Homeodomain-like"/>
    <property type="match status" value="1"/>
</dbReference>
<gene>
    <name evidence="6" type="ORF">RD110_26460</name>
</gene>
<feature type="domain" description="HTH tetR-type" evidence="5">
    <location>
        <begin position="9"/>
        <end position="69"/>
    </location>
</feature>
<dbReference type="STRING" id="1842727.RD110_26460"/>
<protein>
    <submittedName>
        <fullName evidence="6">TetR family transcriptional regulator</fullName>
    </submittedName>
</protein>
<reference evidence="6 7" key="1">
    <citation type="submission" date="2017-01" db="EMBL/GenBank/DDBJ databases">
        <authorList>
            <person name="Mah S.A."/>
            <person name="Swanson W.J."/>
            <person name="Moy G.W."/>
            <person name="Vacquier V.D."/>
        </authorList>
    </citation>
    <scope>NUCLEOTIDE SEQUENCE [LARGE SCALE GENOMIC DNA]</scope>
    <source>
        <strain evidence="6 7">DCY110</strain>
    </source>
</reference>
<dbReference type="InterPro" id="IPR001647">
    <property type="entry name" value="HTH_TetR"/>
</dbReference>
<keyword evidence="3" id="KW-0804">Transcription</keyword>
<evidence type="ECO:0000256" key="1">
    <source>
        <dbReference type="ARBA" id="ARBA00023015"/>
    </source>
</evidence>